<keyword evidence="2" id="KW-1185">Reference proteome</keyword>
<evidence type="ECO:0000313" key="2">
    <source>
        <dbReference type="Proteomes" id="UP001314170"/>
    </source>
</evidence>
<dbReference type="EMBL" id="CAWUPB010001197">
    <property type="protein sequence ID" value="CAK7357120.1"/>
    <property type="molecule type" value="Genomic_DNA"/>
</dbReference>
<gene>
    <name evidence="1" type="ORF">DCAF_LOCUS27404</name>
</gene>
<dbReference type="AlphaFoldDB" id="A0AAV1SX45"/>
<evidence type="ECO:0000313" key="1">
    <source>
        <dbReference type="EMBL" id="CAK7357120.1"/>
    </source>
</evidence>
<dbReference type="Proteomes" id="UP001314170">
    <property type="component" value="Unassembled WGS sequence"/>
</dbReference>
<name>A0AAV1SX45_9ROSI</name>
<accession>A0AAV1SX45</accession>
<reference evidence="1 2" key="1">
    <citation type="submission" date="2024-01" db="EMBL/GenBank/DDBJ databases">
        <authorList>
            <person name="Waweru B."/>
        </authorList>
    </citation>
    <scope>NUCLEOTIDE SEQUENCE [LARGE SCALE GENOMIC DNA]</scope>
</reference>
<organism evidence="1 2">
    <name type="scientific">Dovyalis caffra</name>
    <dbReference type="NCBI Taxonomy" id="77055"/>
    <lineage>
        <taxon>Eukaryota</taxon>
        <taxon>Viridiplantae</taxon>
        <taxon>Streptophyta</taxon>
        <taxon>Embryophyta</taxon>
        <taxon>Tracheophyta</taxon>
        <taxon>Spermatophyta</taxon>
        <taxon>Magnoliopsida</taxon>
        <taxon>eudicotyledons</taxon>
        <taxon>Gunneridae</taxon>
        <taxon>Pentapetalae</taxon>
        <taxon>rosids</taxon>
        <taxon>fabids</taxon>
        <taxon>Malpighiales</taxon>
        <taxon>Salicaceae</taxon>
        <taxon>Flacourtieae</taxon>
        <taxon>Dovyalis</taxon>
    </lineage>
</organism>
<proteinExistence type="predicted"/>
<sequence>MSDASAEKDMIKISEHTNADATDKAGYSLIGAPEIEADVTDKAGCSLIGAPEIEADVTDKVGYSLAGAPETGDAWYQNHSVASG</sequence>
<comment type="caution">
    <text evidence="1">The sequence shown here is derived from an EMBL/GenBank/DDBJ whole genome shotgun (WGS) entry which is preliminary data.</text>
</comment>
<protein>
    <submittedName>
        <fullName evidence="1">Uncharacterized protein</fullName>
    </submittedName>
</protein>